<reference evidence="1" key="1">
    <citation type="submission" date="2022-09" db="EMBL/GenBank/DDBJ databases">
        <title>Intensive care unit water sources are persistently colonized with multi-drug resistant bacteria and are the site of extensive horizontal gene transfer of antibiotic resistance genes.</title>
        <authorList>
            <person name="Diorio-Toth L."/>
        </authorList>
    </citation>
    <scope>NUCLEOTIDE SEQUENCE</scope>
    <source>
        <strain evidence="1">GD03686</strain>
    </source>
</reference>
<evidence type="ECO:0000313" key="1">
    <source>
        <dbReference type="EMBL" id="MDH2006533.1"/>
    </source>
</evidence>
<dbReference type="RefSeq" id="WP_279852219.1">
    <property type="nucleotide sequence ID" value="NZ_JAOCIA010000028.1"/>
</dbReference>
<dbReference type="InterPro" id="IPR046901">
    <property type="entry name" value="ABC-3C_MC5"/>
</dbReference>
<evidence type="ECO:0000313" key="2">
    <source>
        <dbReference type="Proteomes" id="UP001161294"/>
    </source>
</evidence>
<dbReference type="EMBL" id="JAOCJW010000027">
    <property type="protein sequence ID" value="MDH2006533.1"/>
    <property type="molecule type" value="Genomic_DNA"/>
</dbReference>
<gene>
    <name evidence="1" type="ORF">N5J23_13425</name>
</gene>
<proteinExistence type="predicted"/>
<dbReference type="AlphaFoldDB" id="A0AA42W4T0"/>
<name>A0AA42W4T0_9BURK</name>
<accession>A0AA42W4T0</accession>
<dbReference type="Proteomes" id="UP001161294">
    <property type="component" value="Unassembled WGS sequence"/>
</dbReference>
<comment type="caution">
    <text evidence="1">The sequence shown here is derived from an EMBL/GenBank/DDBJ whole genome shotgun (WGS) entry which is preliminary data.</text>
</comment>
<sequence length="166" mass="18986">MLIYHPAYDAYHCIFRALMATDKIKKLELQKLRILDFFLCFPAELQKIRLPENLKDVRKTAQGFANEYHGPVSMMQSFRDLEHIQLTAYRTLAASGIFDPQEFEAGVIFRTEKELPEKISQAVANARMITPNAAELVLDRVASIPLTGVDGLKHRSGLLDYRYDVI</sequence>
<dbReference type="Pfam" id="PF20291">
    <property type="entry name" value="MC5"/>
    <property type="match status" value="1"/>
</dbReference>
<protein>
    <submittedName>
        <fullName evidence="1">Uncharacterized protein</fullName>
    </submittedName>
</protein>
<organism evidence="1 2">
    <name type="scientific">Comamonas aquatica</name>
    <dbReference type="NCBI Taxonomy" id="225991"/>
    <lineage>
        <taxon>Bacteria</taxon>
        <taxon>Pseudomonadati</taxon>
        <taxon>Pseudomonadota</taxon>
        <taxon>Betaproteobacteria</taxon>
        <taxon>Burkholderiales</taxon>
        <taxon>Comamonadaceae</taxon>
        <taxon>Comamonas</taxon>
    </lineage>
</organism>